<accession>A0A9E6ZKE5</accession>
<dbReference type="PANTHER" id="PTHR42957:SF1">
    <property type="entry name" value="HELICASE MJ1565-RELATED"/>
    <property type="match status" value="1"/>
</dbReference>
<name>T0DCG1_ALIAG</name>
<dbReference type="STRING" id="1356854.N007_06465"/>
<dbReference type="Gene3D" id="3.40.50.300">
    <property type="entry name" value="P-loop containing nucleotide triphosphate hydrolases"/>
    <property type="match status" value="1"/>
</dbReference>
<evidence type="ECO:0000259" key="1">
    <source>
        <dbReference type="Pfam" id="PF01935"/>
    </source>
</evidence>
<organism evidence="2 3">
    <name type="scientific">Alicyclobacillus acidoterrestris (strain ATCC 49025 / DSM 3922 / CIP 106132 / NCIMB 13137 / GD3B)</name>
    <dbReference type="NCBI Taxonomy" id="1356854"/>
    <lineage>
        <taxon>Bacteria</taxon>
        <taxon>Bacillati</taxon>
        <taxon>Bacillota</taxon>
        <taxon>Bacilli</taxon>
        <taxon>Bacillales</taxon>
        <taxon>Alicyclobacillaceae</taxon>
        <taxon>Alicyclobacillus</taxon>
    </lineage>
</organism>
<sequence length="490" mass="53795">MTSYIEDISSLIVGTVESVAPNEFRVLLDSDAPQTTALNATVPRGFPRLNGYVLIPNEIGAIVAVVTWIGIERSHFPKISTHKDFGLVDLPFPVRRMVVSPLGTLRHEIQQDNPNRLIHKLSRGVSIFPSVGDKVLLPTIDQLRSIIEGGGEANGVKIGTSSSVADAKVSVDPDKIFGRHLAVLGNTGSGKSCTVAGLIHWTLEQAQKARNKQQRQGPVNARFIVLDPNGEYRTAFQNQGARVYCVSGEIEEADAIGAKPLQVPAWLWNAQEWTAFTGAKPGVQRPLLLQALRELKAGAVAESSNEVSIRRLLTFFHQKLLAIIETPSQYVEFPGVRNTGQLLENIAQTCTDYALQMELEVGEKLQNIASLTAEVVRRRKDRGGYFSSFVRSELEILSGEFNSLMSMFGAVETLSTTVDANSPIQFDTDSLPDYLEELSRNESSSNSGYVQNLSMRIRTLLSDTKLRSIISPNTDLQLNGLNHTWAPAME</sequence>
<dbReference type="InterPro" id="IPR027417">
    <property type="entry name" value="P-loop_NTPase"/>
</dbReference>
<dbReference type="SUPFAM" id="SSF52540">
    <property type="entry name" value="P-loop containing nucleoside triphosphate hydrolases"/>
    <property type="match status" value="1"/>
</dbReference>
<keyword evidence="2" id="KW-0547">Nucleotide-binding</keyword>
<dbReference type="GO" id="GO:0005524">
    <property type="term" value="F:ATP binding"/>
    <property type="evidence" value="ECO:0007669"/>
    <property type="project" value="UniProtKB-KW"/>
</dbReference>
<dbReference type="InterPro" id="IPR002789">
    <property type="entry name" value="HerA_central"/>
</dbReference>
<dbReference type="Proteomes" id="UP000829401">
    <property type="component" value="Chromosome"/>
</dbReference>
<evidence type="ECO:0000313" key="3">
    <source>
        <dbReference type="Proteomes" id="UP000829401"/>
    </source>
</evidence>
<accession>T0DCG1</accession>
<dbReference type="EMBL" id="CP080467">
    <property type="protein sequence ID" value="UNO49066.1"/>
    <property type="molecule type" value="Genomic_DNA"/>
</dbReference>
<gene>
    <name evidence="2" type="ORF">K1I37_00410</name>
</gene>
<keyword evidence="2" id="KW-0067">ATP-binding</keyword>
<dbReference type="AlphaFoldDB" id="T0DCG1"/>
<dbReference type="eggNOG" id="COG0433">
    <property type="taxonomic scope" value="Bacteria"/>
</dbReference>
<reference evidence="3" key="1">
    <citation type="journal article" date="2022" name="G3 (Bethesda)">
        <title>Unveiling the complete genome sequence of Alicyclobacillus acidoterrestris DSM 3922T, a taint-producing strain.</title>
        <authorList>
            <person name="Leonardo I.C."/>
            <person name="Barreto Crespo M.T."/>
            <person name="Gaspar F.B."/>
        </authorList>
    </citation>
    <scope>NUCLEOTIDE SEQUENCE [LARGE SCALE GENOMIC DNA]</scope>
    <source>
        <strain evidence="3">DSM 3922</strain>
    </source>
</reference>
<evidence type="ECO:0000313" key="2">
    <source>
        <dbReference type="EMBL" id="UNO49066.1"/>
    </source>
</evidence>
<proteinExistence type="predicted"/>
<dbReference type="Pfam" id="PF01935">
    <property type="entry name" value="DUF87"/>
    <property type="match status" value="1"/>
</dbReference>
<keyword evidence="3" id="KW-1185">Reference proteome</keyword>
<dbReference type="KEGG" id="aaco:K1I37_00410"/>
<dbReference type="InterPro" id="IPR008571">
    <property type="entry name" value="HerA-like"/>
</dbReference>
<dbReference type="RefSeq" id="WP_021296331.1">
    <property type="nucleotide sequence ID" value="NZ_AURB01000127.1"/>
</dbReference>
<feature type="domain" description="Helicase HerA central" evidence="1">
    <location>
        <begin position="157"/>
        <end position="334"/>
    </location>
</feature>
<dbReference type="PANTHER" id="PTHR42957">
    <property type="entry name" value="HELICASE MJ1565-RELATED"/>
    <property type="match status" value="1"/>
</dbReference>
<protein>
    <submittedName>
        <fullName evidence="2">ATP-binding protein</fullName>
    </submittedName>
</protein>